<dbReference type="Proteomes" id="UP000238762">
    <property type="component" value="Unassembled WGS sequence"/>
</dbReference>
<evidence type="ECO:0000313" key="4">
    <source>
        <dbReference type="Proteomes" id="UP000238762"/>
    </source>
</evidence>
<keyword evidence="2" id="KW-1133">Transmembrane helix</keyword>
<keyword evidence="2" id="KW-0472">Membrane</keyword>
<feature type="compositionally biased region" description="Basic and acidic residues" evidence="1">
    <location>
        <begin position="102"/>
        <end position="111"/>
    </location>
</feature>
<dbReference type="AlphaFoldDB" id="A0A2T1C2A0"/>
<evidence type="ECO:0000256" key="2">
    <source>
        <dbReference type="SAM" id="Phobius"/>
    </source>
</evidence>
<gene>
    <name evidence="3" type="ORF">C7B64_13475</name>
</gene>
<sequence length="122" mass="13759">MKTIRSNSTLRHKSRIIIFHPTTALAILLIGAVILISFSILELSPYVGWFLFVALSFSVYVMAPNGLGDVIARMVKPPKLTRGCNLYESPMWESGVRSQESGVKKEERRDLPLSVQKLRKRS</sequence>
<evidence type="ECO:0000256" key="1">
    <source>
        <dbReference type="SAM" id="MobiDB-lite"/>
    </source>
</evidence>
<comment type="caution">
    <text evidence="3">The sequence shown here is derived from an EMBL/GenBank/DDBJ whole genome shotgun (WGS) entry which is preliminary data.</text>
</comment>
<protein>
    <submittedName>
        <fullName evidence="3">Uncharacterized protein</fullName>
    </submittedName>
</protein>
<accession>A0A2T1C2A0</accession>
<organism evidence="3 4">
    <name type="scientific">Merismopedia glauca CCAP 1448/3</name>
    <dbReference type="NCBI Taxonomy" id="1296344"/>
    <lineage>
        <taxon>Bacteria</taxon>
        <taxon>Bacillati</taxon>
        <taxon>Cyanobacteriota</taxon>
        <taxon>Cyanophyceae</taxon>
        <taxon>Synechococcales</taxon>
        <taxon>Merismopediaceae</taxon>
        <taxon>Merismopedia</taxon>
    </lineage>
</organism>
<dbReference type="EMBL" id="PVWJ01000062">
    <property type="protein sequence ID" value="PSB02391.1"/>
    <property type="molecule type" value="Genomic_DNA"/>
</dbReference>
<feature type="transmembrane region" description="Helical" evidence="2">
    <location>
        <begin position="21"/>
        <end position="41"/>
    </location>
</feature>
<reference evidence="3 4" key="1">
    <citation type="submission" date="2018-02" db="EMBL/GenBank/DDBJ databases">
        <authorList>
            <person name="Cohen D.B."/>
            <person name="Kent A.D."/>
        </authorList>
    </citation>
    <scope>NUCLEOTIDE SEQUENCE [LARGE SCALE GENOMIC DNA]</scope>
    <source>
        <strain evidence="3 4">CCAP 1448/3</strain>
    </source>
</reference>
<name>A0A2T1C2A0_9CYAN</name>
<keyword evidence="2" id="KW-0812">Transmembrane</keyword>
<reference evidence="3 4" key="2">
    <citation type="submission" date="2018-03" db="EMBL/GenBank/DDBJ databases">
        <title>The ancient ancestry and fast evolution of plastids.</title>
        <authorList>
            <person name="Moore K.R."/>
            <person name="Magnabosco C."/>
            <person name="Momper L."/>
            <person name="Gold D.A."/>
            <person name="Bosak T."/>
            <person name="Fournier G.P."/>
        </authorList>
    </citation>
    <scope>NUCLEOTIDE SEQUENCE [LARGE SCALE GENOMIC DNA]</scope>
    <source>
        <strain evidence="3 4">CCAP 1448/3</strain>
    </source>
</reference>
<feature type="transmembrane region" description="Helical" evidence="2">
    <location>
        <begin position="47"/>
        <end position="72"/>
    </location>
</feature>
<proteinExistence type="predicted"/>
<evidence type="ECO:0000313" key="3">
    <source>
        <dbReference type="EMBL" id="PSB02391.1"/>
    </source>
</evidence>
<dbReference type="RefSeq" id="WP_106289181.1">
    <property type="nucleotide sequence ID" value="NZ_CAWNTC010000071.1"/>
</dbReference>
<feature type="region of interest" description="Disordered" evidence="1">
    <location>
        <begin position="94"/>
        <end position="122"/>
    </location>
</feature>
<keyword evidence="4" id="KW-1185">Reference proteome</keyword>